<organism evidence="2 3">
    <name type="scientific">Castilleja foliolosa</name>
    <dbReference type="NCBI Taxonomy" id="1961234"/>
    <lineage>
        <taxon>Eukaryota</taxon>
        <taxon>Viridiplantae</taxon>
        <taxon>Streptophyta</taxon>
        <taxon>Embryophyta</taxon>
        <taxon>Tracheophyta</taxon>
        <taxon>Spermatophyta</taxon>
        <taxon>Magnoliopsida</taxon>
        <taxon>eudicotyledons</taxon>
        <taxon>Gunneridae</taxon>
        <taxon>Pentapetalae</taxon>
        <taxon>asterids</taxon>
        <taxon>lamiids</taxon>
        <taxon>Lamiales</taxon>
        <taxon>Orobanchaceae</taxon>
        <taxon>Pedicularideae</taxon>
        <taxon>Castillejinae</taxon>
        <taxon>Castilleja</taxon>
    </lineage>
</organism>
<evidence type="ECO:0000256" key="1">
    <source>
        <dbReference type="SAM" id="SignalP"/>
    </source>
</evidence>
<gene>
    <name evidence="2" type="ORF">CASFOL_033107</name>
</gene>
<keyword evidence="1" id="KW-0732">Signal</keyword>
<proteinExistence type="predicted"/>
<protein>
    <submittedName>
        <fullName evidence="2">Uncharacterized protein</fullName>
    </submittedName>
</protein>
<comment type="caution">
    <text evidence="2">The sequence shown here is derived from an EMBL/GenBank/DDBJ whole genome shotgun (WGS) entry which is preliminary data.</text>
</comment>
<dbReference type="EMBL" id="JAVIJP010000054">
    <property type="protein sequence ID" value="KAL3624291.1"/>
    <property type="molecule type" value="Genomic_DNA"/>
</dbReference>
<dbReference type="Proteomes" id="UP001632038">
    <property type="component" value="Unassembled WGS sequence"/>
</dbReference>
<dbReference type="AlphaFoldDB" id="A0ABD3C3D9"/>
<name>A0ABD3C3D9_9LAMI</name>
<keyword evidence="3" id="KW-1185">Reference proteome</keyword>
<evidence type="ECO:0000313" key="3">
    <source>
        <dbReference type="Proteomes" id="UP001632038"/>
    </source>
</evidence>
<accession>A0ABD3C3D9</accession>
<feature type="chain" id="PRO_5044813650" evidence="1">
    <location>
        <begin position="24"/>
        <end position="74"/>
    </location>
</feature>
<reference evidence="3" key="1">
    <citation type="journal article" date="2024" name="IScience">
        <title>Strigolactones Initiate the Formation of Haustorium-like Structures in Castilleja.</title>
        <authorList>
            <person name="Buerger M."/>
            <person name="Peterson D."/>
            <person name="Chory J."/>
        </authorList>
    </citation>
    <scope>NUCLEOTIDE SEQUENCE [LARGE SCALE GENOMIC DNA]</scope>
</reference>
<sequence>MMIRTSVILCLCLFSMQWSLHHSVNAMGLVNRRLQMEIKEIHHSPLDNTNIVSLYRDYSVLPGKRRSVHNDLKP</sequence>
<evidence type="ECO:0000313" key="2">
    <source>
        <dbReference type="EMBL" id="KAL3624291.1"/>
    </source>
</evidence>
<feature type="signal peptide" evidence="1">
    <location>
        <begin position="1"/>
        <end position="23"/>
    </location>
</feature>